<organism evidence="1 2">
    <name type="scientific">Romanomermis culicivorax</name>
    <name type="common">Nematode worm</name>
    <dbReference type="NCBI Taxonomy" id="13658"/>
    <lineage>
        <taxon>Eukaryota</taxon>
        <taxon>Metazoa</taxon>
        <taxon>Ecdysozoa</taxon>
        <taxon>Nematoda</taxon>
        <taxon>Enoplea</taxon>
        <taxon>Dorylaimia</taxon>
        <taxon>Mermithida</taxon>
        <taxon>Mermithoidea</taxon>
        <taxon>Mermithidae</taxon>
        <taxon>Romanomermis</taxon>
    </lineage>
</organism>
<sequence length="177" mass="19890">MTPIAANNMSIQILGSVYLMIEVGTIKEMVMALVQESCAADIYWVVNPLKSEVTLYPSMCIGSVGCYVETERENFNANENGLWSINKEEPINDWLSQAVNLSSSDLTDTEKQLLLDPNIILENNKVRGSTRRVNKDANMAHEKPLSSIIIDLLLIFELSTKIKSDRTTRTKTMNNDF</sequence>
<evidence type="ECO:0000313" key="1">
    <source>
        <dbReference type="Proteomes" id="UP000887565"/>
    </source>
</evidence>
<keyword evidence="1" id="KW-1185">Reference proteome</keyword>
<dbReference type="WBParaSite" id="nRc.2.0.1.t21222-RA">
    <property type="protein sequence ID" value="nRc.2.0.1.t21222-RA"/>
    <property type="gene ID" value="nRc.2.0.1.g21222"/>
</dbReference>
<reference evidence="2" key="1">
    <citation type="submission" date="2022-11" db="UniProtKB">
        <authorList>
            <consortium name="WormBaseParasite"/>
        </authorList>
    </citation>
    <scope>IDENTIFICATION</scope>
</reference>
<accession>A0A915J428</accession>
<evidence type="ECO:0000313" key="2">
    <source>
        <dbReference type="WBParaSite" id="nRc.2.0.1.t21222-RA"/>
    </source>
</evidence>
<dbReference type="Proteomes" id="UP000887565">
    <property type="component" value="Unplaced"/>
</dbReference>
<protein>
    <submittedName>
        <fullName evidence="2">Uncharacterized protein</fullName>
    </submittedName>
</protein>
<dbReference type="AlphaFoldDB" id="A0A915J428"/>
<name>A0A915J428_ROMCU</name>
<proteinExistence type="predicted"/>